<dbReference type="VEuPathDB" id="VectorBase:AFAF017616"/>
<organism evidence="1 2">
    <name type="scientific">Anopheles farauti</name>
    <dbReference type="NCBI Taxonomy" id="69004"/>
    <lineage>
        <taxon>Eukaryota</taxon>
        <taxon>Metazoa</taxon>
        <taxon>Ecdysozoa</taxon>
        <taxon>Arthropoda</taxon>
        <taxon>Hexapoda</taxon>
        <taxon>Insecta</taxon>
        <taxon>Pterygota</taxon>
        <taxon>Neoptera</taxon>
        <taxon>Endopterygota</taxon>
        <taxon>Diptera</taxon>
        <taxon>Nematocera</taxon>
        <taxon>Culicoidea</taxon>
        <taxon>Culicidae</taxon>
        <taxon>Anophelinae</taxon>
        <taxon>Anopheles</taxon>
    </lineage>
</organism>
<sequence>MIWTRNSPLIETFGVELYVGHHLYYRPKSYHCYSQCLAKDQNDMHMEAARLKDILERKIEQCVGFQVSEHLLFPLENADKIVADPVLYVQYRLWQVEALRPLVDNVVTVYLAQNGVGFRMKTLIDKLKVLDLGMGQLNVIDYFTSDVDSTGEEDITRQ</sequence>
<dbReference type="Proteomes" id="UP000075886">
    <property type="component" value="Unassembled WGS sequence"/>
</dbReference>
<dbReference type="EnsemblMetazoa" id="AFAF017616-RA">
    <property type="protein sequence ID" value="AFAF017616-PA"/>
    <property type="gene ID" value="AFAF017616"/>
</dbReference>
<proteinExistence type="predicted"/>
<reference evidence="1" key="2">
    <citation type="submission" date="2020-05" db="UniProtKB">
        <authorList>
            <consortium name="EnsemblMetazoa"/>
        </authorList>
    </citation>
    <scope>IDENTIFICATION</scope>
    <source>
        <strain evidence="1">FAR1</strain>
    </source>
</reference>
<accession>A0A182QVC6</accession>
<reference evidence="2" key="1">
    <citation type="submission" date="2014-01" db="EMBL/GenBank/DDBJ databases">
        <title>The Genome Sequence of Anopheles farauti FAR1 (V2).</title>
        <authorList>
            <consortium name="The Broad Institute Genomics Platform"/>
            <person name="Neafsey D.E."/>
            <person name="Besansky N."/>
            <person name="Howell P."/>
            <person name="Walton C."/>
            <person name="Young S.K."/>
            <person name="Zeng Q."/>
            <person name="Gargeya S."/>
            <person name="Fitzgerald M."/>
            <person name="Haas B."/>
            <person name="Abouelleil A."/>
            <person name="Allen A.W."/>
            <person name="Alvarado L."/>
            <person name="Arachchi H.M."/>
            <person name="Berlin A.M."/>
            <person name="Chapman S.B."/>
            <person name="Gainer-Dewar J."/>
            <person name="Goldberg J."/>
            <person name="Griggs A."/>
            <person name="Gujja S."/>
            <person name="Hansen M."/>
            <person name="Howarth C."/>
            <person name="Imamovic A."/>
            <person name="Ireland A."/>
            <person name="Larimer J."/>
            <person name="McCowan C."/>
            <person name="Murphy C."/>
            <person name="Pearson M."/>
            <person name="Poon T.W."/>
            <person name="Priest M."/>
            <person name="Roberts A."/>
            <person name="Saif S."/>
            <person name="Shea T."/>
            <person name="Sisk P."/>
            <person name="Sykes S."/>
            <person name="Wortman J."/>
            <person name="Nusbaum C."/>
            <person name="Birren B."/>
        </authorList>
    </citation>
    <scope>NUCLEOTIDE SEQUENCE [LARGE SCALE GENOMIC DNA]</scope>
    <source>
        <strain evidence="2">FAR1</strain>
    </source>
</reference>
<evidence type="ECO:0000313" key="1">
    <source>
        <dbReference type="EnsemblMetazoa" id="AFAF017616-PA"/>
    </source>
</evidence>
<dbReference type="AlphaFoldDB" id="A0A182QVC6"/>
<name>A0A182QVC6_9DIPT</name>
<evidence type="ECO:0000313" key="2">
    <source>
        <dbReference type="Proteomes" id="UP000075886"/>
    </source>
</evidence>
<dbReference type="EMBL" id="AXCN02000839">
    <property type="status" value="NOT_ANNOTATED_CDS"/>
    <property type="molecule type" value="Genomic_DNA"/>
</dbReference>
<keyword evidence="2" id="KW-1185">Reference proteome</keyword>
<protein>
    <submittedName>
        <fullName evidence="1">Uncharacterized protein</fullName>
    </submittedName>
</protein>